<feature type="compositionally biased region" description="Low complexity" evidence="8">
    <location>
        <begin position="555"/>
        <end position="564"/>
    </location>
</feature>
<feature type="compositionally biased region" description="Low complexity" evidence="8">
    <location>
        <begin position="578"/>
        <end position="599"/>
    </location>
</feature>
<evidence type="ECO:0000256" key="5">
    <source>
        <dbReference type="ARBA" id="ARBA00023014"/>
    </source>
</evidence>
<dbReference type="AlphaFoldDB" id="A0A383V6H0"/>
<evidence type="ECO:0000256" key="3">
    <source>
        <dbReference type="ARBA" id="ARBA00022946"/>
    </source>
</evidence>
<evidence type="ECO:0000313" key="10">
    <source>
        <dbReference type="Proteomes" id="UP000256970"/>
    </source>
</evidence>
<keyword evidence="5" id="KW-0411">Iron-sulfur</keyword>
<keyword evidence="10" id="KW-1185">Reference proteome</keyword>
<protein>
    <submittedName>
        <fullName evidence="9">Uncharacterized protein</fullName>
    </submittedName>
</protein>
<dbReference type="Pfam" id="PF09243">
    <property type="entry name" value="Rsm22"/>
    <property type="match status" value="2"/>
</dbReference>
<evidence type="ECO:0000256" key="7">
    <source>
        <dbReference type="ARBA" id="ARBA00045681"/>
    </source>
</evidence>
<dbReference type="InterPro" id="IPR029063">
    <property type="entry name" value="SAM-dependent_MTases_sf"/>
</dbReference>
<keyword evidence="3" id="KW-0809">Transit peptide</keyword>
<dbReference type="GO" id="GO:0006412">
    <property type="term" value="P:translation"/>
    <property type="evidence" value="ECO:0007669"/>
    <property type="project" value="InterPro"/>
</dbReference>
<keyword evidence="2" id="KW-0479">Metal-binding</keyword>
<dbReference type="Gene3D" id="3.40.50.150">
    <property type="entry name" value="Vaccinia Virus protein VP39"/>
    <property type="match status" value="1"/>
</dbReference>
<dbReference type="Proteomes" id="UP000256970">
    <property type="component" value="Unassembled WGS sequence"/>
</dbReference>
<dbReference type="PANTHER" id="PTHR13184:SF5">
    <property type="entry name" value="METHYLTRANSFERASE-LIKE PROTEIN 17, MITOCHONDRIAL"/>
    <property type="match status" value="1"/>
</dbReference>
<feature type="compositionally biased region" description="Polar residues" evidence="8">
    <location>
        <begin position="422"/>
        <end position="437"/>
    </location>
</feature>
<proteinExistence type="predicted"/>
<organism evidence="9 10">
    <name type="scientific">Tetradesmus obliquus</name>
    <name type="common">Green alga</name>
    <name type="synonym">Acutodesmus obliquus</name>
    <dbReference type="NCBI Taxonomy" id="3088"/>
    <lineage>
        <taxon>Eukaryota</taxon>
        <taxon>Viridiplantae</taxon>
        <taxon>Chlorophyta</taxon>
        <taxon>core chlorophytes</taxon>
        <taxon>Chlorophyceae</taxon>
        <taxon>CS clade</taxon>
        <taxon>Sphaeropleales</taxon>
        <taxon>Scenedesmaceae</taxon>
        <taxon>Tetradesmus</taxon>
    </lineage>
</organism>
<feature type="compositionally biased region" description="Acidic residues" evidence="8">
    <location>
        <begin position="770"/>
        <end position="781"/>
    </location>
</feature>
<comment type="subcellular location">
    <subcellularLocation>
        <location evidence="1">Mitochondrion</location>
    </subcellularLocation>
</comment>
<dbReference type="InterPro" id="IPR052571">
    <property type="entry name" value="Mt_RNA_Methyltransferase"/>
</dbReference>
<feature type="compositionally biased region" description="Low complexity" evidence="8">
    <location>
        <begin position="783"/>
        <end position="795"/>
    </location>
</feature>
<dbReference type="GO" id="GO:0003735">
    <property type="term" value="F:structural constituent of ribosome"/>
    <property type="evidence" value="ECO:0007669"/>
    <property type="project" value="TreeGrafter"/>
</dbReference>
<dbReference type="GO" id="GO:0005763">
    <property type="term" value="C:mitochondrial small ribosomal subunit"/>
    <property type="evidence" value="ECO:0007669"/>
    <property type="project" value="TreeGrafter"/>
</dbReference>
<gene>
    <name evidence="9" type="ORF">BQ4739_LOCUS1255</name>
</gene>
<evidence type="ECO:0000256" key="2">
    <source>
        <dbReference type="ARBA" id="ARBA00022723"/>
    </source>
</evidence>
<name>A0A383V6H0_TETOB</name>
<keyword evidence="6" id="KW-0496">Mitochondrion</keyword>
<feature type="compositionally biased region" description="Polar residues" evidence="8">
    <location>
        <begin position="96"/>
        <end position="106"/>
    </location>
</feature>
<evidence type="ECO:0000256" key="6">
    <source>
        <dbReference type="ARBA" id="ARBA00023128"/>
    </source>
</evidence>
<accession>A0A383V6H0</accession>
<comment type="function">
    <text evidence="7">Mitochondrial ribosome (mitoribosome) assembly factor. Binds at the interface of the head and body domains of the mitochondrial small ribosomal subunit (mt-SSU), occluding the mRNA channel and preventing compaction of the head domain towards the body. Probable inactive methyltransferase: retains the characteristic folding and ability to bind S-adenosyl-L-methionine, but it probably lost its methyltransferase activity.</text>
</comment>
<dbReference type="InterPro" id="IPR015324">
    <property type="entry name" value="Ribosomal_Rsm22-like"/>
</dbReference>
<feature type="region of interest" description="Disordered" evidence="8">
    <location>
        <begin position="759"/>
        <end position="795"/>
    </location>
</feature>
<dbReference type="GO" id="GO:0046872">
    <property type="term" value="F:metal ion binding"/>
    <property type="evidence" value="ECO:0007669"/>
    <property type="project" value="UniProtKB-KW"/>
</dbReference>
<keyword evidence="4" id="KW-0408">Iron</keyword>
<dbReference type="GO" id="GO:0008168">
    <property type="term" value="F:methyltransferase activity"/>
    <property type="evidence" value="ECO:0007669"/>
    <property type="project" value="InterPro"/>
</dbReference>
<feature type="region of interest" description="Disordered" evidence="8">
    <location>
        <begin position="411"/>
        <end position="438"/>
    </location>
</feature>
<dbReference type="GO" id="GO:0051536">
    <property type="term" value="F:iron-sulfur cluster binding"/>
    <property type="evidence" value="ECO:0007669"/>
    <property type="project" value="UniProtKB-KW"/>
</dbReference>
<feature type="compositionally biased region" description="Low complexity" evidence="8">
    <location>
        <begin position="608"/>
        <end position="619"/>
    </location>
</feature>
<dbReference type="STRING" id="3088.A0A383V6H0"/>
<evidence type="ECO:0000256" key="4">
    <source>
        <dbReference type="ARBA" id="ARBA00023004"/>
    </source>
</evidence>
<evidence type="ECO:0000256" key="1">
    <source>
        <dbReference type="ARBA" id="ARBA00004173"/>
    </source>
</evidence>
<reference evidence="9 10" key="1">
    <citation type="submission" date="2016-10" db="EMBL/GenBank/DDBJ databases">
        <authorList>
            <person name="Cai Z."/>
        </authorList>
    </citation>
    <scope>NUCLEOTIDE SEQUENCE [LARGE SCALE GENOMIC DNA]</scope>
</reference>
<evidence type="ECO:0000313" key="9">
    <source>
        <dbReference type="EMBL" id="SZX60731.1"/>
    </source>
</evidence>
<sequence length="911" mass="96271">MAMLLLLSSKSNIQWSCWQAARALATHVVVSAEAAQAVAQHGRGLVKLPPDMLQTLDGYFKEAGLTGKRAKLRSKALTEQLKALSRSQARGGLQPYRNSAEQGSSLQQQQQQQQPGGGMTAEQLQEQAEMEAELEQMAASFGAEALARHRRAREAAEAAAALALPTTKGGRLKTKAKAALLEHIAVHGSLAVPHEHLRAALDLPPSASLDSPQRNLALKKATPAYNEGEALAYALARLPGCYAACSRIFSELRLRLPGWSPKSLLDFGAGPGTASWAAQEVWPEHLTRLTAVEPSLPMRRLGERLEAARRFAHASAPLVRWRAELPPPLQGRKANQGSSSSSRADLVVASYVLGEVASPQQRAELVRHLWSLTSGLLVLVEPGTPAGHANILEARDAVLLHEARRAAKLHRRSTAAAAAADTDSNSLPTDQQQQQGFDPNLASKLGSKWYGAHVVAPCPHDGRCPLSGPGAKAWCHFGTRFQRPAFMQAAKALPGSHVNPADHQDERYSYVVLRRGVRPAAAVTVDISRSFAPASSSSSNNVFAAATESAEEQLLHSASSSSSSSDEEYEQWQHDEQALQQQLQQGHVHSASLDSASSSRIEQPDRIQQQQQQQQAAAAGASPPAESLFTASEMQQLSALLGDATPQQQRQQQPAAAAAAAAAEGSGHFQRVNAKLDGFGQGLVDRLMALEDAGVDWASGAGDGLQPQAAAKTGQVQPAAGAAYAADADTSSSSSSSSSIAASAISNSSSRPRLFDTTAAEIGDGTWSEAESDAEDEEWDEPAGQQQQQQQQQAGLQLLREEDLGHAAAASVSWSRIIRPPRKRGGHVILDVCAAAAAAAAAADSADPAAAAAAGADGAAGLLPAAGQLERHVVAKSDAKKWMGRAAYSMARDAQWGDLWCWRSRGSSAPK</sequence>
<feature type="region of interest" description="Disordered" evidence="8">
    <location>
        <begin position="553"/>
        <end position="626"/>
    </location>
</feature>
<evidence type="ECO:0000256" key="8">
    <source>
        <dbReference type="SAM" id="MobiDB-lite"/>
    </source>
</evidence>
<dbReference type="EMBL" id="FNXT01000097">
    <property type="protein sequence ID" value="SZX60731.1"/>
    <property type="molecule type" value="Genomic_DNA"/>
</dbReference>
<dbReference type="SUPFAM" id="SSF53335">
    <property type="entry name" value="S-adenosyl-L-methionine-dependent methyltransferases"/>
    <property type="match status" value="1"/>
</dbReference>
<feature type="region of interest" description="Disordered" evidence="8">
    <location>
        <begin position="88"/>
        <end position="133"/>
    </location>
</feature>
<dbReference type="PANTHER" id="PTHR13184">
    <property type="entry name" value="37S RIBOSOMAL PROTEIN S22"/>
    <property type="match status" value="1"/>
</dbReference>